<evidence type="ECO:0008006" key="4">
    <source>
        <dbReference type="Google" id="ProtNLM"/>
    </source>
</evidence>
<keyword evidence="3" id="KW-1185">Reference proteome</keyword>
<organism evidence="2 3">
    <name type="scientific">Nocardia carnea</name>
    <dbReference type="NCBI Taxonomy" id="37328"/>
    <lineage>
        <taxon>Bacteria</taxon>
        <taxon>Bacillati</taxon>
        <taxon>Actinomycetota</taxon>
        <taxon>Actinomycetes</taxon>
        <taxon>Mycobacteriales</taxon>
        <taxon>Nocardiaceae</taxon>
        <taxon>Nocardia</taxon>
    </lineage>
</organism>
<sequence>MTEPGPNAHIRWAVFTRSWALRPTNPNALMRPCDRLETTIRILAVLAVAVLIPISAAIGTGVYTSVAAQVELEQRSRSPVDAVIVGEPGRSGLHAAEATVSWEHSGHRGEADVAVPPTAVPGDRVTLWVDSEGRRTGPPRHSSAAATTGTMVAMAVVVMAGFAAWGAAGSASWLLSRRRNRQWDREWQALTGTTENLP</sequence>
<dbReference type="InterPro" id="IPR039708">
    <property type="entry name" value="MT1774/Rv1733c-like"/>
</dbReference>
<comment type="caution">
    <text evidence="2">The sequence shown here is derived from an EMBL/GenBank/DDBJ whole genome shotgun (WGS) entry which is preliminary data.</text>
</comment>
<dbReference type="GeneID" id="93509388"/>
<keyword evidence="1" id="KW-0812">Transmembrane</keyword>
<dbReference type="EMBL" id="JBIRUQ010000003">
    <property type="protein sequence ID" value="MFI1461868.1"/>
    <property type="molecule type" value="Genomic_DNA"/>
</dbReference>
<proteinExistence type="predicted"/>
<dbReference type="PANTHER" id="PTHR42305:SF1">
    <property type="entry name" value="MEMBRANE PROTEIN RV1733C-RELATED"/>
    <property type="match status" value="1"/>
</dbReference>
<evidence type="ECO:0000256" key="1">
    <source>
        <dbReference type="SAM" id="Phobius"/>
    </source>
</evidence>
<keyword evidence="1" id="KW-1133">Transmembrane helix</keyword>
<dbReference type="Proteomes" id="UP001611263">
    <property type="component" value="Unassembled WGS sequence"/>
</dbReference>
<feature type="transmembrane region" description="Helical" evidence="1">
    <location>
        <begin position="151"/>
        <end position="175"/>
    </location>
</feature>
<protein>
    <recommendedName>
        <fullName evidence="4">Transmembrane protein</fullName>
    </recommendedName>
</protein>
<reference evidence="2 3" key="1">
    <citation type="submission" date="2024-10" db="EMBL/GenBank/DDBJ databases">
        <title>The Natural Products Discovery Center: Release of the First 8490 Sequenced Strains for Exploring Actinobacteria Biosynthetic Diversity.</title>
        <authorList>
            <person name="Kalkreuter E."/>
            <person name="Kautsar S.A."/>
            <person name="Yang D."/>
            <person name="Bader C.D."/>
            <person name="Teijaro C.N."/>
            <person name="Fluegel L."/>
            <person name="Davis C.M."/>
            <person name="Simpson J.R."/>
            <person name="Lauterbach L."/>
            <person name="Steele A.D."/>
            <person name="Gui C."/>
            <person name="Meng S."/>
            <person name="Li G."/>
            <person name="Viehrig K."/>
            <person name="Ye F."/>
            <person name="Su P."/>
            <person name="Kiefer A.F."/>
            <person name="Nichols A."/>
            <person name="Cepeda A.J."/>
            <person name="Yan W."/>
            <person name="Fan B."/>
            <person name="Jiang Y."/>
            <person name="Adhikari A."/>
            <person name="Zheng C.-J."/>
            <person name="Schuster L."/>
            <person name="Cowan T.M."/>
            <person name="Smanski M.J."/>
            <person name="Chevrette M.G."/>
            <person name="De Carvalho L.P.S."/>
            <person name="Shen B."/>
        </authorList>
    </citation>
    <scope>NUCLEOTIDE SEQUENCE [LARGE SCALE GENOMIC DNA]</scope>
    <source>
        <strain evidence="2 3">NPDC020568</strain>
    </source>
</reference>
<accession>A0ABW7TLE0</accession>
<feature type="transmembrane region" description="Helical" evidence="1">
    <location>
        <begin position="40"/>
        <end position="63"/>
    </location>
</feature>
<dbReference type="PANTHER" id="PTHR42305">
    <property type="entry name" value="MEMBRANE PROTEIN RV1733C-RELATED"/>
    <property type="match status" value="1"/>
</dbReference>
<evidence type="ECO:0000313" key="3">
    <source>
        <dbReference type="Proteomes" id="UP001611263"/>
    </source>
</evidence>
<dbReference type="RefSeq" id="WP_051157967.1">
    <property type="nucleotide sequence ID" value="NZ_JBIRUQ010000003.1"/>
</dbReference>
<keyword evidence="1" id="KW-0472">Membrane</keyword>
<name>A0ABW7TLE0_9NOCA</name>
<gene>
    <name evidence="2" type="ORF">ACH4WX_14225</name>
</gene>
<evidence type="ECO:0000313" key="2">
    <source>
        <dbReference type="EMBL" id="MFI1461868.1"/>
    </source>
</evidence>